<sequence length="772" mass="88920">MPPLEEEGKDDDMIEIEENPVARTMVTMRVLNAQAQEDDLQRTNIFHTRCKIGDEVCLMIIDSGSCTNCVAADFVEQNHIPWTYHPKPYKLCWLNDGREVKVTKQTLIAFSIGRYKDQVLCDVIPMQASYVLLGRPWEYDRQVDHIGLTNKYKFIMDNLKITLSPLTPTQVYEEQLHLRNEREKRQLREAKKKSNVPEDEGKKKVEAELSERENSSGKKLSEAESLKVKKRSFYASVRQIDRVLNAQSLLIVLMYREADYFSFYTFGITDSLPSAIYSLLQELKYVFPEKLPKGLSPIRGIEHQIDFVPRAILSNRPAYRANPEETKKIQRQVDSLLEKDQVRESLSPCAIPIILVPKKEGTWRMCTDCRAINKITVKYRHPIPRLDDMLEELHGAIIFTKIDLRSGYHQIRIKEDDEWKTTFKTNKSLDEHVEYLRLVLSALRENRLFANMKKCVFCTPEVNFFGYIVGANGISVDPAKVKAIMEWPTPTNVSQVRSFHGLASFYRRFVKDFSTIAAPLNEIIKKNVGFQWGKEQEESFNKVKHLLTSAPILALPNFDLIFEVKCDASGIGIGAVLHQNNRPLAYFSEKLSGGALNYPTYDKELYAVVCALEVWQHYLMPKEFVIHTDHESIKFLKGQDGAKKAEAVWALHERIRAQIEKKNAQYAQHVNKGRKHVVFKSGDWVWVHMRKERFPASRRTKLHPRGDGPFRVLERINDNAYKLELPSEYGISASFNVSDLSPFDFDTDFEDSRTNPFEGRGNDADTGLIGKL</sequence>
<evidence type="ECO:0000256" key="1">
    <source>
        <dbReference type="SAM" id="MobiDB-lite"/>
    </source>
</evidence>
<organism evidence="5 6">
    <name type="scientific">Coffea arabica</name>
    <name type="common">Arabian coffee</name>
    <dbReference type="NCBI Taxonomy" id="13443"/>
    <lineage>
        <taxon>Eukaryota</taxon>
        <taxon>Viridiplantae</taxon>
        <taxon>Streptophyta</taxon>
        <taxon>Embryophyta</taxon>
        <taxon>Tracheophyta</taxon>
        <taxon>Spermatophyta</taxon>
        <taxon>Magnoliopsida</taxon>
        <taxon>eudicotyledons</taxon>
        <taxon>Gunneridae</taxon>
        <taxon>Pentapetalae</taxon>
        <taxon>asterids</taxon>
        <taxon>lamiids</taxon>
        <taxon>Gentianales</taxon>
        <taxon>Rubiaceae</taxon>
        <taxon>Ixoroideae</taxon>
        <taxon>Gardenieae complex</taxon>
        <taxon>Bertiereae - Coffeeae clade</taxon>
        <taxon>Coffeeae</taxon>
        <taxon>Coffea</taxon>
    </lineage>
</organism>
<protein>
    <recommendedName>
        <fullName evidence="7">Reverse transcriptase</fullName>
    </recommendedName>
</protein>
<dbReference type="RefSeq" id="XP_071901056.1">
    <property type="nucleotide sequence ID" value="XM_072044955.1"/>
</dbReference>
<feature type="compositionally biased region" description="Basic and acidic residues" evidence="1">
    <location>
        <begin position="195"/>
        <end position="216"/>
    </location>
</feature>
<evidence type="ECO:0000313" key="5">
    <source>
        <dbReference type="Proteomes" id="UP001652660"/>
    </source>
</evidence>
<dbReference type="Proteomes" id="UP001652660">
    <property type="component" value="Chromosome 4c"/>
</dbReference>
<keyword evidence="5" id="KW-1185">Reference proteome</keyword>
<dbReference type="Gene3D" id="2.40.70.10">
    <property type="entry name" value="Acid Proteases"/>
    <property type="match status" value="1"/>
</dbReference>
<dbReference type="Gene3D" id="3.30.70.270">
    <property type="match status" value="3"/>
</dbReference>
<dbReference type="PANTHER" id="PTHR35046:SF9">
    <property type="entry name" value="RNA-DIRECTED DNA POLYMERASE"/>
    <property type="match status" value="1"/>
</dbReference>
<proteinExistence type="predicted"/>
<feature type="region of interest" description="Disordered" evidence="1">
    <location>
        <begin position="186"/>
        <end position="216"/>
    </location>
</feature>
<dbReference type="GeneID" id="140004807"/>
<dbReference type="CDD" id="cd01647">
    <property type="entry name" value="RT_LTR"/>
    <property type="match status" value="1"/>
</dbReference>
<evidence type="ECO:0000259" key="3">
    <source>
        <dbReference type="Pfam" id="PF17919"/>
    </source>
</evidence>
<feature type="domain" description="Tf2-1-like SH3-like" evidence="4">
    <location>
        <begin position="682"/>
        <end position="743"/>
    </location>
</feature>
<dbReference type="InterPro" id="IPR056924">
    <property type="entry name" value="SH3_Tf2-1"/>
</dbReference>
<evidence type="ECO:0008006" key="7">
    <source>
        <dbReference type="Google" id="ProtNLM"/>
    </source>
</evidence>
<dbReference type="InterPro" id="IPR043128">
    <property type="entry name" value="Rev_trsase/Diguanyl_cyclase"/>
</dbReference>
<feature type="domain" description="Reverse transcriptase" evidence="2">
    <location>
        <begin position="356"/>
        <end position="427"/>
    </location>
</feature>
<dbReference type="Pfam" id="PF00078">
    <property type="entry name" value="RVT_1"/>
    <property type="match status" value="1"/>
</dbReference>
<dbReference type="Pfam" id="PF17919">
    <property type="entry name" value="RT_RNaseH_2"/>
    <property type="match status" value="1"/>
</dbReference>
<reference evidence="6" key="1">
    <citation type="submission" date="2025-08" db="UniProtKB">
        <authorList>
            <consortium name="RefSeq"/>
        </authorList>
    </citation>
    <scope>IDENTIFICATION</scope>
    <source>
        <tissue evidence="6">Leaves</tissue>
    </source>
</reference>
<accession>A0ABM4U197</accession>
<dbReference type="InterPro" id="IPR000477">
    <property type="entry name" value="RT_dom"/>
</dbReference>
<dbReference type="CDD" id="cd00303">
    <property type="entry name" value="retropepsin_like"/>
    <property type="match status" value="1"/>
</dbReference>
<gene>
    <name evidence="6" type="primary">LOC140004807</name>
</gene>
<dbReference type="CDD" id="cd09274">
    <property type="entry name" value="RNase_HI_RT_Ty3"/>
    <property type="match status" value="1"/>
</dbReference>
<dbReference type="Pfam" id="PF24626">
    <property type="entry name" value="SH3_Tf2-1"/>
    <property type="match status" value="1"/>
</dbReference>
<evidence type="ECO:0000313" key="6">
    <source>
        <dbReference type="RefSeq" id="XP_071901056.1"/>
    </source>
</evidence>
<dbReference type="PANTHER" id="PTHR35046">
    <property type="entry name" value="ZINC KNUCKLE (CCHC-TYPE) FAMILY PROTEIN"/>
    <property type="match status" value="1"/>
</dbReference>
<feature type="domain" description="Reverse transcriptase/retrotransposon-derived protein RNase H-like" evidence="3">
    <location>
        <begin position="532"/>
        <end position="626"/>
    </location>
</feature>
<dbReference type="InterPro" id="IPR043502">
    <property type="entry name" value="DNA/RNA_pol_sf"/>
</dbReference>
<dbReference type="Gene3D" id="3.10.10.10">
    <property type="entry name" value="HIV Type 1 Reverse Transcriptase, subunit A, domain 1"/>
    <property type="match status" value="1"/>
</dbReference>
<dbReference type="InterPro" id="IPR021109">
    <property type="entry name" value="Peptidase_aspartic_dom_sf"/>
</dbReference>
<evidence type="ECO:0000259" key="4">
    <source>
        <dbReference type="Pfam" id="PF24626"/>
    </source>
</evidence>
<dbReference type="InterPro" id="IPR041577">
    <property type="entry name" value="RT_RNaseH_2"/>
</dbReference>
<feature type="region of interest" description="Disordered" evidence="1">
    <location>
        <begin position="752"/>
        <end position="772"/>
    </location>
</feature>
<evidence type="ECO:0000259" key="2">
    <source>
        <dbReference type="Pfam" id="PF00078"/>
    </source>
</evidence>
<dbReference type="SUPFAM" id="SSF56672">
    <property type="entry name" value="DNA/RNA polymerases"/>
    <property type="match status" value="1"/>
</dbReference>
<name>A0ABM4U197_COFAR</name>